<keyword evidence="4" id="KW-1185">Reference proteome</keyword>
<dbReference type="RefSeq" id="WP_317942734.1">
    <property type="nucleotide sequence ID" value="NZ_JAUBDI010000004.1"/>
</dbReference>
<organism evidence="3 4">
    <name type="scientific">Sporosarcina saromensis</name>
    <dbReference type="NCBI Taxonomy" id="359365"/>
    <lineage>
        <taxon>Bacteria</taxon>
        <taxon>Bacillati</taxon>
        <taxon>Bacillota</taxon>
        <taxon>Bacilli</taxon>
        <taxon>Bacillales</taxon>
        <taxon>Caryophanaceae</taxon>
        <taxon>Sporosarcina</taxon>
    </lineage>
</organism>
<dbReference type="Proteomes" id="UP001282284">
    <property type="component" value="Unassembled WGS sequence"/>
</dbReference>
<evidence type="ECO:0000259" key="2">
    <source>
        <dbReference type="Pfam" id="PF13739"/>
    </source>
</evidence>
<protein>
    <submittedName>
        <fullName evidence="3">DUF3298 and DUF4163 domain-containing protein</fullName>
    </submittedName>
</protein>
<dbReference type="Gene3D" id="3.30.565.40">
    <property type="entry name" value="Fervidobacterium nodosum Rt17-B1 like"/>
    <property type="match status" value="1"/>
</dbReference>
<dbReference type="InterPro" id="IPR021729">
    <property type="entry name" value="DUF3298"/>
</dbReference>
<sequence>MREFPVCIQTKKLPHTSSNIRVNYPVVTQMNNHTVQQKINHTIIHTLNKMLVDQYFYEDYLVELIAYYEIKTNERGVLSLNLIVYSDTGGAHGLTVIRSLTFDTKTGKNYELSELFKPNSGYEKAINTIIQQRIKDWDIQLLDPPATEIRSNQDFYIADVTLVIYFQLYEISPYASGFPFFPIPILDLAPYIQPGSPLETMMSFT</sequence>
<comment type="caution">
    <text evidence="3">The sequence shown here is derived from an EMBL/GenBank/DDBJ whole genome shotgun (WGS) entry which is preliminary data.</text>
</comment>
<evidence type="ECO:0000313" key="3">
    <source>
        <dbReference type="EMBL" id="MDW0112804.1"/>
    </source>
</evidence>
<feature type="domain" description="DUF3298" evidence="1">
    <location>
        <begin position="114"/>
        <end position="184"/>
    </location>
</feature>
<dbReference type="InterPro" id="IPR037126">
    <property type="entry name" value="PdaC/RsiV-like_sf"/>
</dbReference>
<dbReference type="Pfam" id="PF11738">
    <property type="entry name" value="DUF3298"/>
    <property type="match status" value="1"/>
</dbReference>
<evidence type="ECO:0000313" key="4">
    <source>
        <dbReference type="Proteomes" id="UP001282284"/>
    </source>
</evidence>
<dbReference type="InterPro" id="IPR025303">
    <property type="entry name" value="PdaC"/>
</dbReference>
<name>A0ABU4G754_9BACL</name>
<reference evidence="3 4" key="1">
    <citation type="submission" date="2023-06" db="EMBL/GenBank/DDBJ databases">
        <title>Sporosarcina sp. nov., isolated from Korean traditional fermented seafood 'Jeotgal'.</title>
        <authorList>
            <person name="Yang A.I."/>
            <person name="Shin N.-R."/>
        </authorList>
    </citation>
    <scope>NUCLEOTIDE SEQUENCE [LARGE SCALE GENOMIC DNA]</scope>
    <source>
        <strain evidence="3 4">KCTC13119</strain>
    </source>
</reference>
<evidence type="ECO:0000259" key="1">
    <source>
        <dbReference type="Pfam" id="PF11738"/>
    </source>
</evidence>
<accession>A0ABU4G754</accession>
<feature type="domain" description="Deacetylase PdaC" evidence="2">
    <location>
        <begin position="19"/>
        <end position="95"/>
    </location>
</feature>
<gene>
    <name evidence="3" type="ORF">QT711_06370</name>
</gene>
<proteinExistence type="predicted"/>
<dbReference type="Gene3D" id="3.90.640.20">
    <property type="entry name" value="Heat-shock cognate protein, ATPase"/>
    <property type="match status" value="1"/>
</dbReference>
<dbReference type="EMBL" id="JAUBDI010000004">
    <property type="protein sequence ID" value="MDW0112804.1"/>
    <property type="molecule type" value="Genomic_DNA"/>
</dbReference>
<dbReference type="Pfam" id="PF13739">
    <property type="entry name" value="PdaC"/>
    <property type="match status" value="1"/>
</dbReference>